<dbReference type="Gene3D" id="3.30.420.430">
    <property type="match status" value="1"/>
</dbReference>
<dbReference type="OrthoDB" id="8947266at2"/>
<name>A0A1U9Z1W8_9HYPH</name>
<gene>
    <name evidence="2" type="ORF">Mame_02317</name>
</gene>
<evidence type="ECO:0000313" key="2">
    <source>
        <dbReference type="EMBL" id="AQZ51650.1"/>
    </source>
</evidence>
<feature type="compositionally biased region" description="Polar residues" evidence="1">
    <location>
        <begin position="342"/>
        <end position="356"/>
    </location>
</feature>
<dbReference type="InterPro" id="IPR013783">
    <property type="entry name" value="Ig-like_fold"/>
</dbReference>
<dbReference type="STRING" id="1122214.Mame_02317"/>
<dbReference type="Gene3D" id="2.60.40.10">
    <property type="entry name" value="Immunoglobulins"/>
    <property type="match status" value="1"/>
</dbReference>
<dbReference type="EMBL" id="CP020330">
    <property type="protein sequence ID" value="AQZ51650.1"/>
    <property type="molecule type" value="Genomic_DNA"/>
</dbReference>
<dbReference type="KEGG" id="mmed:Mame_02317"/>
<protein>
    <submittedName>
        <fullName evidence="2">Uncharacterized protein</fullName>
    </submittedName>
</protein>
<dbReference type="eggNOG" id="COG3209">
    <property type="taxonomic scope" value="Bacteria"/>
</dbReference>
<evidence type="ECO:0000256" key="1">
    <source>
        <dbReference type="SAM" id="MobiDB-lite"/>
    </source>
</evidence>
<feature type="region of interest" description="Disordered" evidence="1">
    <location>
        <begin position="337"/>
        <end position="369"/>
    </location>
</feature>
<evidence type="ECO:0000313" key="3">
    <source>
        <dbReference type="Proteomes" id="UP000191135"/>
    </source>
</evidence>
<dbReference type="Proteomes" id="UP000191135">
    <property type="component" value="Chromosome"/>
</dbReference>
<keyword evidence="3" id="KW-1185">Reference proteome</keyword>
<reference evidence="2 3" key="1">
    <citation type="submission" date="2017-03" db="EMBL/GenBank/DDBJ databases">
        <title>Foreign affairs: Plasmid Transfer between Roseobacters and Rhizobia.</title>
        <authorList>
            <person name="Bartling P."/>
            <person name="Bunk B."/>
            <person name="Overmann J."/>
            <person name="Brinkmann H."/>
            <person name="Petersen J."/>
        </authorList>
    </citation>
    <scope>NUCLEOTIDE SEQUENCE [LARGE SCALE GENOMIC DNA]</scope>
    <source>
        <strain evidence="2 3">MACL11</strain>
    </source>
</reference>
<dbReference type="AlphaFoldDB" id="A0A1U9Z1W8"/>
<sequence>MTRKTQESGGISGCGGSFVPPSILEYAFVNVISGHGVPGTIVKLTDGGSLILGSATVASDASWSIPLDQPTKMYTVLRATAYNPTSEKTSAAAQVTVGGAQPEITESYAGSEGAVGIAARAARVTIYGPDGEQVGWAVPDPRDGAWLARYATKLNAGDTVTLIANAGNGNTSVPVTLVAGRFNVTHRTGRRIGASGAEPGSTIMVYNADTGHLIDEAEVNADGEWSLDFHQPLAPGSRVRFYAVNSQGLTTNAVTVVLSAAALAPPVIYKYSTQGVSGWAPPNKQVYILGLDTGCGKAVNVDSQGQWTTVGVKTFQENEVVFARTLDSEPNQLIRAQESDTADSSINTSVTISQYRPNPPTVEKVEEQGAKGTAEPGVFVYAATVEPFALVGSVLVGDDGGWEIDFPNGIKNGQMIAFNAVADLNVLAGLAPDSTSNNMVHTVGEDPAIEVETPVFTVYNGTVFSGTEATPNTRVVVNRDHSDSVGSVRVDADGNWTFSVTGADIVADGVQVYAIAEVRPAGFPTSQKTKLVTVDSYVPDPPDVTGPYPDVVSGTEAGPADQLPKLKIYIAYASLPDTPIGPGSPVDDEHNWAYGPAGLKIGDKMVAWAQTDAGNQSAKKPFTILGESQPLPPQIRKYNGNPVSGTTYDDEVTVSLYEDSTSGTLLGSEALTAGVYNWSIDAGGALPSSTKLVAIVTDALGNVSDSAVENVDMPQPNYPSVSDIQPGYVSGQGDPDTIAYAYSYDTGKQLGSVTVGSDGAFEIPLSPEQLEGAYIVTFLADDSTGSLSPFFVQAVGYSYS</sequence>
<proteinExistence type="predicted"/>
<accession>A0A1U9Z1W8</accession>
<organism evidence="2 3">
    <name type="scientific">Martelella mediterranea DSM 17316</name>
    <dbReference type="NCBI Taxonomy" id="1122214"/>
    <lineage>
        <taxon>Bacteria</taxon>
        <taxon>Pseudomonadati</taxon>
        <taxon>Pseudomonadota</taxon>
        <taxon>Alphaproteobacteria</taxon>
        <taxon>Hyphomicrobiales</taxon>
        <taxon>Aurantimonadaceae</taxon>
        <taxon>Martelella</taxon>
    </lineage>
</organism>
<dbReference type="RefSeq" id="WP_155122091.1">
    <property type="nucleotide sequence ID" value="NZ_AQWH01000004.1"/>
</dbReference>